<dbReference type="eggNOG" id="ENOG5033DEE">
    <property type="taxonomic scope" value="Bacteria"/>
</dbReference>
<dbReference type="EMBL" id="CP001734">
    <property type="protein sequence ID" value="ACV69272.1"/>
    <property type="molecule type" value="Genomic_DNA"/>
</dbReference>
<evidence type="ECO:0000313" key="2">
    <source>
        <dbReference type="EMBL" id="ACV69272.1"/>
    </source>
</evidence>
<reference evidence="2 3" key="2">
    <citation type="journal article" date="2010" name="Stand. Genomic Sci.">
        <title>Complete genome sequence of Desulfohalobium retbaense type strain (HR(100)).</title>
        <authorList>
            <person name="Spring S."/>
            <person name="Nolan M."/>
            <person name="Lapidus A."/>
            <person name="Glavina Del Rio T."/>
            <person name="Copeland A."/>
            <person name="Tice H."/>
            <person name="Cheng J.F."/>
            <person name="Lucas S."/>
            <person name="Land M."/>
            <person name="Chen F."/>
            <person name="Bruce D."/>
            <person name="Goodwin L."/>
            <person name="Pitluck S."/>
            <person name="Ivanova N."/>
            <person name="Mavromatis K."/>
            <person name="Mikhailova N."/>
            <person name="Pati A."/>
            <person name="Chen A."/>
            <person name="Palaniappan K."/>
            <person name="Hauser L."/>
            <person name="Chang Y.J."/>
            <person name="Jeffries C.D."/>
            <person name="Munk C."/>
            <person name="Kiss H."/>
            <person name="Chain P."/>
            <person name="Han C."/>
            <person name="Brettin T."/>
            <person name="Detter J.C."/>
            <person name="Schuler E."/>
            <person name="Goker M."/>
            <person name="Rohde M."/>
            <person name="Bristow J."/>
            <person name="Eisen J.A."/>
            <person name="Markowitz V."/>
            <person name="Hugenholtz P."/>
            <person name="Kyrpides N.C."/>
            <person name="Klenk H.P."/>
        </authorList>
    </citation>
    <scope>NUCLEOTIDE SEQUENCE [LARGE SCALE GENOMIC DNA]</scope>
    <source>
        <strain evidence="2 3">DSM 5692</strain>
    </source>
</reference>
<dbReference type="OrthoDB" id="5405739at2"/>
<evidence type="ECO:0000256" key="1">
    <source>
        <dbReference type="SAM" id="SignalP"/>
    </source>
</evidence>
<sequence length="247" mass="27592">MRVVIVLLWCLAVAGMVCGGALAQAGETTSRLYRDRTGKSEVFFCWQISAPDPETRRIVSRKANATYRNICRPNGRTLRWEVAKPGVTGKAWVDGATLRLRGAVDGEAVAWQRPVAEAGWFQPLSFALRGVARGEETTKRLVTLRPDTLEPMSIRATRKGVEQVVIEGQAVEAVRVQIRLTGWLRMLWHGDYWFRTGDWVFVRYEGVNGPPGTPKTEIVLIEEDIGNARCLDRIGKQEESRLDTAGP</sequence>
<dbReference type="KEGG" id="drt:Dret_1988"/>
<dbReference type="Proteomes" id="UP000001052">
    <property type="component" value="Chromosome"/>
</dbReference>
<feature type="chain" id="PRO_5002992814" evidence="1">
    <location>
        <begin position="24"/>
        <end position="247"/>
    </location>
</feature>
<evidence type="ECO:0000313" key="3">
    <source>
        <dbReference type="Proteomes" id="UP000001052"/>
    </source>
</evidence>
<protein>
    <submittedName>
        <fullName evidence="2">Uncharacterized protein</fullName>
    </submittedName>
</protein>
<accession>C8X4P9</accession>
<proteinExistence type="predicted"/>
<feature type="signal peptide" evidence="1">
    <location>
        <begin position="1"/>
        <end position="23"/>
    </location>
</feature>
<organism evidence="2 3">
    <name type="scientific">Desulfohalobium retbaense (strain ATCC 49708 / DSM 5692 / JCM 16813 / HR100)</name>
    <dbReference type="NCBI Taxonomy" id="485915"/>
    <lineage>
        <taxon>Bacteria</taxon>
        <taxon>Pseudomonadati</taxon>
        <taxon>Thermodesulfobacteriota</taxon>
        <taxon>Desulfovibrionia</taxon>
        <taxon>Desulfovibrionales</taxon>
        <taxon>Desulfohalobiaceae</taxon>
        <taxon>Desulfohalobium</taxon>
    </lineage>
</organism>
<gene>
    <name evidence="2" type="ordered locus">Dret_1988</name>
</gene>
<keyword evidence="1" id="KW-0732">Signal</keyword>
<dbReference type="RefSeq" id="WP_015752415.1">
    <property type="nucleotide sequence ID" value="NC_013223.1"/>
</dbReference>
<dbReference type="HOGENOM" id="CLU_1123150_0_0_7"/>
<name>C8X4P9_DESRD</name>
<reference evidence="3" key="1">
    <citation type="submission" date="2009-09" db="EMBL/GenBank/DDBJ databases">
        <title>The complete chromosome of Desulfohalobium retbaense DSM 5692.</title>
        <authorList>
            <consortium name="US DOE Joint Genome Institute (JGI-PGF)"/>
            <person name="Lucas S."/>
            <person name="Copeland A."/>
            <person name="Lapidus A."/>
            <person name="Glavina del Rio T."/>
            <person name="Dalin E."/>
            <person name="Tice H."/>
            <person name="Bruce D."/>
            <person name="Goodwin L."/>
            <person name="Pitluck S."/>
            <person name="Kyrpides N."/>
            <person name="Mavromatis K."/>
            <person name="Ivanova N."/>
            <person name="Mikhailova N."/>
            <person name="Munk A.C."/>
            <person name="Brettin T."/>
            <person name="Detter J.C."/>
            <person name="Han C."/>
            <person name="Tapia R."/>
            <person name="Larimer F."/>
            <person name="Land M."/>
            <person name="Hauser L."/>
            <person name="Markowitz V."/>
            <person name="Cheng J.-F."/>
            <person name="Hugenholtz P."/>
            <person name="Woyke T."/>
            <person name="Wu D."/>
            <person name="Spring S."/>
            <person name="Klenk H.-P."/>
            <person name="Eisen J.A."/>
        </authorList>
    </citation>
    <scope>NUCLEOTIDE SEQUENCE [LARGE SCALE GENOMIC DNA]</scope>
    <source>
        <strain evidence="3">DSM 5692</strain>
    </source>
</reference>
<keyword evidence="3" id="KW-1185">Reference proteome</keyword>
<dbReference type="AlphaFoldDB" id="C8X4P9"/>